<organism evidence="21 22">
    <name type="scientific">Citrobacter amalonaticus</name>
    <dbReference type="NCBI Taxonomy" id="35703"/>
    <lineage>
        <taxon>Bacteria</taxon>
        <taxon>Pseudomonadati</taxon>
        <taxon>Pseudomonadota</taxon>
        <taxon>Gammaproteobacteria</taxon>
        <taxon>Enterobacterales</taxon>
        <taxon>Enterobacteriaceae</taxon>
        <taxon>Citrobacter</taxon>
    </lineage>
</organism>
<evidence type="ECO:0000256" key="5">
    <source>
        <dbReference type="ARBA" id="ARBA00006435"/>
    </source>
</evidence>
<evidence type="ECO:0000256" key="11">
    <source>
        <dbReference type="ARBA" id="ARBA00022692"/>
    </source>
</evidence>
<keyword evidence="13 20" id="KW-1133">Transmembrane helix</keyword>
<evidence type="ECO:0000256" key="20">
    <source>
        <dbReference type="HAMAP-Rule" id="MF_00319"/>
    </source>
</evidence>
<dbReference type="GO" id="GO:0008715">
    <property type="term" value="F:CDP-diacylglycerol diphosphatase activity"/>
    <property type="evidence" value="ECO:0007669"/>
    <property type="project" value="UniProtKB-UniRule"/>
</dbReference>
<dbReference type="PIRSF" id="PIRSF001273">
    <property type="entry name" value="CDH"/>
    <property type="match status" value="1"/>
</dbReference>
<evidence type="ECO:0000256" key="1">
    <source>
        <dbReference type="ARBA" id="ARBA00001007"/>
    </source>
</evidence>
<dbReference type="InterPro" id="IPR036265">
    <property type="entry name" value="HIT-like_sf"/>
</dbReference>
<keyword evidence="9 20" id="KW-0444">Lipid biosynthesis</keyword>
<evidence type="ECO:0000256" key="18">
    <source>
        <dbReference type="ARBA" id="ARBA00032888"/>
    </source>
</evidence>
<dbReference type="NCBIfam" id="NF003987">
    <property type="entry name" value="PRK05471.1-6"/>
    <property type="match status" value="1"/>
</dbReference>
<comment type="pathway">
    <text evidence="4">Lipid metabolism.</text>
</comment>
<dbReference type="Pfam" id="PF02611">
    <property type="entry name" value="CDH"/>
    <property type="match status" value="1"/>
</dbReference>
<reference evidence="21 22" key="1">
    <citation type="submission" date="2018-01" db="EMBL/GenBank/DDBJ databases">
        <title>Complete genome sequences of 14 Citrobacter spp. isolated from plant in Canada.</title>
        <authorList>
            <person name="Bhandare S.G."/>
            <person name="Colavecchio A."/>
            <person name="Jeukens J."/>
            <person name="Emond-Rheault J.-G."/>
            <person name="Freschi L."/>
            <person name="Hamel J."/>
            <person name="Kukavica-Ibrulj I."/>
            <person name="Levesque R."/>
            <person name="Goodridge L."/>
        </authorList>
    </citation>
    <scope>NUCLEOTIDE SEQUENCE [LARGE SCALE GENOMIC DNA]</scope>
    <source>
        <strain evidence="21 22">S1285</strain>
    </source>
</reference>
<evidence type="ECO:0000256" key="7">
    <source>
        <dbReference type="ARBA" id="ARBA00019608"/>
    </source>
</evidence>
<accession>A0A2S4RSC8</accession>
<evidence type="ECO:0000256" key="3">
    <source>
        <dbReference type="ARBA" id="ARBA00004927"/>
    </source>
</evidence>
<evidence type="ECO:0000256" key="17">
    <source>
        <dbReference type="ARBA" id="ARBA00023264"/>
    </source>
</evidence>
<evidence type="ECO:0000256" key="6">
    <source>
        <dbReference type="ARBA" id="ARBA00012375"/>
    </source>
</evidence>
<dbReference type="OrthoDB" id="481399at2"/>
<evidence type="ECO:0000256" key="14">
    <source>
        <dbReference type="ARBA" id="ARBA00023098"/>
    </source>
</evidence>
<evidence type="ECO:0000256" key="9">
    <source>
        <dbReference type="ARBA" id="ARBA00022516"/>
    </source>
</evidence>
<dbReference type="HAMAP" id="MF_00319">
    <property type="entry name" value="Cdh"/>
    <property type="match status" value="1"/>
</dbReference>
<comment type="caution">
    <text evidence="21">The sequence shown here is derived from an EMBL/GenBank/DDBJ whole genome shotgun (WGS) entry which is preliminary data.</text>
</comment>
<sequence>MRKAGYFLLAIIVITVAGGIGYWKFAGNPDALRKIVLEQCLPNQLQRQSPAPCIEVKPDAGYVVFKDRHGPLQYLLMPTYRINGTESSLLTEPYTPNFFWLAWQARSFMSQKYGQDIPDRTVSLTINSRTGRTQNHFHIHISCLRPDVRAQLDDNLAKIGTRWLPLPGGLRGHEYLARRVTESELVQRSPFMMLAEEVPDARDHMGRYALAMARQSDDSFVLLATQRNLLTLNRASAEEIQDHDCKLLANEE</sequence>
<keyword evidence="10" id="KW-0997">Cell inner membrane</keyword>
<keyword evidence="16 20" id="KW-0594">Phospholipid biosynthesis</keyword>
<keyword evidence="15 20" id="KW-0472">Membrane</keyword>
<evidence type="ECO:0000256" key="13">
    <source>
        <dbReference type="ARBA" id="ARBA00022989"/>
    </source>
</evidence>
<keyword evidence="17 20" id="KW-1208">Phospholipid metabolism</keyword>
<comment type="similarity">
    <text evidence="5 20">Belongs to the Cdh family.</text>
</comment>
<dbReference type="EMBL" id="PQLX01000010">
    <property type="protein sequence ID" value="POU62437.1"/>
    <property type="molecule type" value="Genomic_DNA"/>
</dbReference>
<proteinExistence type="inferred from homology"/>
<comment type="subcellular location">
    <subcellularLocation>
        <location evidence="2">Cell inner membrane</location>
        <topology evidence="2">Single-pass membrane protein</topology>
    </subcellularLocation>
    <subcellularLocation>
        <location evidence="20">Cell membrane</location>
        <topology evidence="20">Single-pass membrane protein</topology>
    </subcellularLocation>
</comment>
<evidence type="ECO:0000256" key="2">
    <source>
        <dbReference type="ARBA" id="ARBA00004377"/>
    </source>
</evidence>
<comment type="catalytic activity">
    <reaction evidence="1 20">
        <text>a CDP-1,2-diacyl-sn-glycerol + H2O = a 1,2-diacyl-sn-glycero-3-phosphate + CMP + 2 H(+)</text>
        <dbReference type="Rhea" id="RHEA:15221"/>
        <dbReference type="ChEBI" id="CHEBI:15377"/>
        <dbReference type="ChEBI" id="CHEBI:15378"/>
        <dbReference type="ChEBI" id="CHEBI:58332"/>
        <dbReference type="ChEBI" id="CHEBI:58608"/>
        <dbReference type="ChEBI" id="CHEBI:60377"/>
        <dbReference type="EC" id="3.6.1.26"/>
    </reaction>
</comment>
<dbReference type="STRING" id="35703.AL524_04300"/>
<evidence type="ECO:0000256" key="4">
    <source>
        <dbReference type="ARBA" id="ARBA00005189"/>
    </source>
</evidence>
<keyword evidence="12 20" id="KW-0378">Hydrolase</keyword>
<dbReference type="NCBIfam" id="TIGR00672">
    <property type="entry name" value="cdh"/>
    <property type="match status" value="1"/>
</dbReference>
<dbReference type="UniPathway" id="UPA00609">
    <property type="reaction ID" value="UER00664"/>
</dbReference>
<dbReference type="GO" id="GO:0046342">
    <property type="term" value="P:CDP-diacylglycerol catabolic process"/>
    <property type="evidence" value="ECO:0007669"/>
    <property type="project" value="UniProtKB-UniRule"/>
</dbReference>
<dbReference type="Gene3D" id="3.30.428.30">
    <property type="entry name" value="HIT family - CDH-like"/>
    <property type="match status" value="1"/>
</dbReference>
<keyword evidence="14 20" id="KW-0443">Lipid metabolism</keyword>
<keyword evidence="11 20" id="KW-0812">Transmembrane</keyword>
<keyword evidence="8 20" id="KW-1003">Cell membrane</keyword>
<comment type="pathway">
    <text evidence="3 20">Phospholipid metabolism; CDP-diacylglycerol degradation; phosphatidate from CDP-diacylglycerol: step 1/1.</text>
</comment>
<dbReference type="GO" id="GO:0008654">
    <property type="term" value="P:phospholipid biosynthetic process"/>
    <property type="evidence" value="ECO:0007669"/>
    <property type="project" value="UniProtKB-KW"/>
</dbReference>
<feature type="transmembrane region" description="Helical" evidence="20">
    <location>
        <begin position="6"/>
        <end position="25"/>
    </location>
</feature>
<protein>
    <recommendedName>
        <fullName evidence="7 20">CDP-diacylglycerol pyrophosphatase</fullName>
        <ecNumber evidence="6 20">3.6.1.26</ecNumber>
    </recommendedName>
    <alternativeName>
        <fullName evidence="18 20">CDP-diacylglycerol phosphatidylhydrolase</fullName>
    </alternativeName>
    <alternativeName>
        <fullName evidence="19 20">CDP-diglyceride hydrolase</fullName>
    </alternativeName>
</protein>
<evidence type="ECO:0000256" key="16">
    <source>
        <dbReference type="ARBA" id="ARBA00023209"/>
    </source>
</evidence>
<gene>
    <name evidence="20" type="primary">cdh</name>
    <name evidence="21" type="ORF">C3430_22300</name>
</gene>
<name>A0A2S4RSC8_CITAM</name>
<evidence type="ECO:0000313" key="22">
    <source>
        <dbReference type="Proteomes" id="UP000237003"/>
    </source>
</evidence>
<dbReference type="InterPro" id="IPR003763">
    <property type="entry name" value="CDP-diacylglyc_Pase"/>
</dbReference>
<evidence type="ECO:0000256" key="19">
    <source>
        <dbReference type="ARBA" id="ARBA00032892"/>
    </source>
</evidence>
<dbReference type="InterPro" id="IPR015993">
    <property type="entry name" value="CDP-diacylglyc_Pase_proteobac"/>
</dbReference>
<dbReference type="RefSeq" id="WP_103779988.1">
    <property type="nucleotide sequence ID" value="NZ_PQLX01000010.1"/>
</dbReference>
<evidence type="ECO:0000256" key="8">
    <source>
        <dbReference type="ARBA" id="ARBA00022475"/>
    </source>
</evidence>
<evidence type="ECO:0000256" key="15">
    <source>
        <dbReference type="ARBA" id="ARBA00023136"/>
    </source>
</evidence>
<dbReference type="AlphaFoldDB" id="A0A2S4RSC8"/>
<dbReference type="EC" id="3.6.1.26" evidence="6 20"/>
<evidence type="ECO:0000256" key="10">
    <source>
        <dbReference type="ARBA" id="ARBA00022519"/>
    </source>
</evidence>
<dbReference type="Proteomes" id="UP000237003">
    <property type="component" value="Unassembled WGS sequence"/>
</dbReference>
<dbReference type="SUPFAM" id="SSF54197">
    <property type="entry name" value="HIT-like"/>
    <property type="match status" value="1"/>
</dbReference>
<dbReference type="GO" id="GO:0005886">
    <property type="term" value="C:plasma membrane"/>
    <property type="evidence" value="ECO:0007669"/>
    <property type="project" value="UniProtKB-SubCell"/>
</dbReference>
<evidence type="ECO:0000256" key="12">
    <source>
        <dbReference type="ARBA" id="ARBA00022801"/>
    </source>
</evidence>
<dbReference type="NCBIfam" id="NF003986">
    <property type="entry name" value="PRK05471.1-5"/>
    <property type="match status" value="1"/>
</dbReference>
<evidence type="ECO:0000313" key="21">
    <source>
        <dbReference type="EMBL" id="POU62437.1"/>
    </source>
</evidence>